<dbReference type="AlphaFoldDB" id="A0A0T9QUK7"/>
<keyword evidence="3" id="KW-0170">Cobalt</keyword>
<feature type="binding site" evidence="3">
    <location>
        <position position="380"/>
    </location>
    <ligand>
        <name>Mn(2+)</name>
        <dbReference type="ChEBI" id="CHEBI:29035"/>
    </ligand>
</feature>
<dbReference type="GO" id="GO:0003849">
    <property type="term" value="F:3-deoxy-7-phosphoheptulonate synthase activity"/>
    <property type="evidence" value="ECO:0007669"/>
    <property type="project" value="UniProtKB-EC"/>
</dbReference>
<dbReference type="InterPro" id="IPR002480">
    <property type="entry name" value="DAHP_synth_2"/>
</dbReference>
<protein>
    <recommendedName>
        <fullName evidence="4">Phospho-2-dehydro-3-deoxyheptonate aldolase</fullName>
        <ecNumber evidence="4">2.5.1.54</ecNumber>
    </recommendedName>
</protein>
<feature type="binding site" evidence="3">
    <location>
        <position position="422"/>
    </location>
    <ligand>
        <name>Mn(2+)</name>
        <dbReference type="ChEBI" id="CHEBI:29035"/>
    </ligand>
</feature>
<comment type="cofactor">
    <cofactor evidence="3">
        <name>Mn(2+)</name>
        <dbReference type="ChEBI" id="CHEBI:29035"/>
    </cofactor>
    <cofactor evidence="3">
        <name>Co(2+)</name>
        <dbReference type="ChEBI" id="CHEBI:48828"/>
    </cofactor>
    <cofactor evidence="3">
        <name>Cd(2+)</name>
        <dbReference type="ChEBI" id="CHEBI:48775"/>
    </cofactor>
    <text evidence="3">Binds 1 divalent cation per subunit. The enzyme is active with manganese, cobalt or cadmium ions.</text>
</comment>
<feature type="binding site" evidence="3">
    <location>
        <position position="348"/>
    </location>
    <ligand>
        <name>phosphoenolpyruvate</name>
        <dbReference type="ChEBI" id="CHEBI:58702"/>
    </ligand>
</feature>
<evidence type="ECO:0000313" key="6">
    <source>
        <dbReference type="Proteomes" id="UP000038204"/>
    </source>
</evidence>
<dbReference type="RefSeq" id="WP_049600264.1">
    <property type="nucleotide sequence ID" value="NZ_CABIHS010000215.1"/>
</dbReference>
<keyword evidence="3" id="KW-0104">Cadmium</keyword>
<dbReference type="EC" id="2.5.1.54" evidence="4"/>
<gene>
    <name evidence="5" type="primary">aroH_2</name>
    <name evidence="5" type="ORF">ERS008667_02977</name>
</gene>
<dbReference type="EMBL" id="CQBK01000022">
    <property type="protein sequence ID" value="CNI29477.1"/>
    <property type="molecule type" value="Genomic_DNA"/>
</dbReference>
<keyword evidence="2 4" id="KW-0808">Transferase</keyword>
<feature type="binding site" evidence="3">
    <location>
        <position position="317"/>
    </location>
    <ligand>
        <name>phosphoenolpyruvate</name>
        <dbReference type="ChEBI" id="CHEBI:58702"/>
    </ligand>
</feature>
<proteinExistence type="inferred from homology"/>
<dbReference type="GO" id="GO:0009073">
    <property type="term" value="P:aromatic amino acid family biosynthetic process"/>
    <property type="evidence" value="ECO:0007669"/>
    <property type="project" value="InterPro"/>
</dbReference>
<evidence type="ECO:0000256" key="1">
    <source>
        <dbReference type="ARBA" id="ARBA00008911"/>
    </source>
</evidence>
<evidence type="ECO:0000313" key="5">
    <source>
        <dbReference type="EMBL" id="CNI29477.1"/>
    </source>
</evidence>
<dbReference type="InterPro" id="IPR013785">
    <property type="entry name" value="Aldolase_TIM"/>
</dbReference>
<keyword evidence="3" id="KW-0464">Manganese</keyword>
<dbReference type="SUPFAM" id="SSF51569">
    <property type="entry name" value="Aldolase"/>
    <property type="match status" value="1"/>
</dbReference>
<organism evidence="5 6">
    <name type="scientific">Yersinia similis</name>
    <dbReference type="NCBI Taxonomy" id="367190"/>
    <lineage>
        <taxon>Bacteria</taxon>
        <taxon>Pseudomonadati</taxon>
        <taxon>Pseudomonadota</taxon>
        <taxon>Gammaproteobacteria</taxon>
        <taxon>Enterobacterales</taxon>
        <taxon>Yersiniaceae</taxon>
        <taxon>Yersinia</taxon>
    </lineage>
</organism>
<accession>A0A0T9QUK7</accession>
<comment type="similarity">
    <text evidence="1 4">Belongs to the class-II DAHP synthase family.</text>
</comment>
<reference evidence="5 6" key="1">
    <citation type="submission" date="2015-03" db="EMBL/GenBank/DDBJ databases">
        <authorList>
            <person name="Murphy D."/>
        </authorList>
    </citation>
    <scope>NUCLEOTIDE SEQUENCE [LARGE SCALE GENOMIC DNA]</scope>
    <source>
        <strain evidence="5 6">Y233</strain>
    </source>
</reference>
<evidence type="ECO:0000256" key="2">
    <source>
        <dbReference type="ARBA" id="ARBA00022679"/>
    </source>
</evidence>
<sequence length="488" mass="54956">MLLKRDIDVLAGTSEEYRRVPIQVEGITPPQSISQGWHPTSWRDFPASQLPEYPDERSLQYYEQLLRLSPPLVLATEIRQFRQQMALVAEGKAFLLQGGDCAESFDGCQTTNIRDHSLTMAQMAGLIHDATALPVLKVGRIAGQFAKPRSQQEETRDEVTLPSFRGEIVNGADFSRQGRTPDPQRMLRAYHHAAATMNLLRAMNQPTFPDYPEKLFSPAPTGVVEIGSTEHDFHLLQQKLYSSYHLHVREDYAHRPLFTSHEALLLHYEEAMTRKDTQDGAWYNCSAHMLWLGERTGDPNGAHIEYLRGIANPVGIKCGPNMTTERLLALLATLDPNKQPGKIVLITRMGVDKVNEKLPPLLRAVKASGHPIIWAVDPMHGNTRSTRFGYKTRSFVHIVEETQRFLMLLQDEGIQSGGLHIEMTGEEVTECTGGLQHIDDGDLAYRYLTLCDPRLNRTQSLELAFLLGAAWHAKIEEINATTLKYQST</sequence>
<comment type="catalytic activity">
    <reaction evidence="4">
        <text>D-erythrose 4-phosphate + phosphoenolpyruvate + H2O = 7-phospho-2-dehydro-3-deoxy-D-arabino-heptonate + phosphate</text>
        <dbReference type="Rhea" id="RHEA:14717"/>
        <dbReference type="ChEBI" id="CHEBI:15377"/>
        <dbReference type="ChEBI" id="CHEBI:16897"/>
        <dbReference type="ChEBI" id="CHEBI:43474"/>
        <dbReference type="ChEBI" id="CHEBI:58394"/>
        <dbReference type="ChEBI" id="CHEBI:58702"/>
        <dbReference type="EC" id="2.5.1.54"/>
    </reaction>
</comment>
<dbReference type="Pfam" id="PF01474">
    <property type="entry name" value="DAHP_synth_2"/>
    <property type="match status" value="1"/>
</dbReference>
<evidence type="ECO:0000256" key="4">
    <source>
        <dbReference type="RuleBase" id="RU363071"/>
    </source>
</evidence>
<feature type="binding site" evidence="3">
    <location>
        <position position="140"/>
    </location>
    <ligand>
        <name>phosphoenolpyruvate</name>
        <dbReference type="ChEBI" id="CHEBI:58702"/>
    </ligand>
</feature>
<dbReference type="Proteomes" id="UP000038204">
    <property type="component" value="Unassembled WGS sequence"/>
</dbReference>
<feature type="binding site" evidence="3">
    <location>
        <begin position="294"/>
        <end position="295"/>
    </location>
    <ligand>
        <name>phosphoenolpyruvate</name>
        <dbReference type="ChEBI" id="CHEBI:58702"/>
    </ligand>
</feature>
<evidence type="ECO:0000256" key="3">
    <source>
        <dbReference type="PIRSR" id="PIRSR602480-1"/>
    </source>
</evidence>
<name>A0A0T9QUK7_9GAMM</name>
<feature type="binding site" evidence="3">
    <location>
        <position position="452"/>
    </location>
    <ligand>
        <name>Mn(2+)</name>
        <dbReference type="ChEBI" id="CHEBI:29035"/>
    </ligand>
</feature>
<dbReference type="PANTHER" id="PTHR21337:SF0">
    <property type="entry name" value="PHOSPHO-2-DEHYDRO-3-DEOXYHEPTONATE ALDOLASE"/>
    <property type="match status" value="1"/>
</dbReference>
<dbReference type="Gene3D" id="3.20.20.70">
    <property type="entry name" value="Aldolase class I"/>
    <property type="match status" value="1"/>
</dbReference>
<dbReference type="PANTHER" id="PTHR21337">
    <property type="entry name" value="PHOSPHO-2-DEHYDRO-3-DEOXYHEPTONATE ALDOLASE 1, 2"/>
    <property type="match status" value="1"/>
</dbReference>
<feature type="binding site" evidence="3">
    <location>
        <position position="101"/>
    </location>
    <ligand>
        <name>Mn(2+)</name>
        <dbReference type="ChEBI" id="CHEBI:29035"/>
    </ligand>
</feature>